<reference evidence="2 3" key="1">
    <citation type="submission" date="2020-12" db="EMBL/GenBank/DDBJ databases">
        <title>Bacterial novel species Pedobacter sp. SD-b isolated from soil.</title>
        <authorList>
            <person name="Jung H.-Y."/>
        </authorList>
    </citation>
    <scope>NUCLEOTIDE SEQUENCE [LARGE SCALE GENOMIC DNA]</scope>
    <source>
        <strain evidence="2 3">SD-b</strain>
    </source>
</reference>
<evidence type="ECO:0000313" key="2">
    <source>
        <dbReference type="EMBL" id="MBK0382266.1"/>
    </source>
</evidence>
<dbReference type="Proteomes" id="UP000660024">
    <property type="component" value="Unassembled WGS sequence"/>
</dbReference>
<keyword evidence="1" id="KW-0812">Transmembrane</keyword>
<comment type="caution">
    <text evidence="2">The sequence shown here is derived from an EMBL/GenBank/DDBJ whole genome shotgun (WGS) entry which is preliminary data.</text>
</comment>
<dbReference type="RefSeq" id="WP_200585048.1">
    <property type="nucleotide sequence ID" value="NZ_JAEHFY010000005.1"/>
</dbReference>
<evidence type="ECO:0000313" key="3">
    <source>
        <dbReference type="Proteomes" id="UP000660024"/>
    </source>
</evidence>
<keyword evidence="1" id="KW-0472">Membrane</keyword>
<keyword evidence="3" id="KW-1185">Reference proteome</keyword>
<name>A0ABS1BHL8_9SPHI</name>
<organism evidence="2 3">
    <name type="scientific">Pedobacter segetis</name>
    <dbReference type="NCBI Taxonomy" id="2793069"/>
    <lineage>
        <taxon>Bacteria</taxon>
        <taxon>Pseudomonadati</taxon>
        <taxon>Bacteroidota</taxon>
        <taxon>Sphingobacteriia</taxon>
        <taxon>Sphingobacteriales</taxon>
        <taxon>Sphingobacteriaceae</taxon>
        <taxon>Pedobacter</taxon>
    </lineage>
</organism>
<feature type="transmembrane region" description="Helical" evidence="1">
    <location>
        <begin position="6"/>
        <end position="24"/>
    </location>
</feature>
<dbReference type="Pfam" id="PF12669">
    <property type="entry name" value="FeoB_associated"/>
    <property type="match status" value="1"/>
</dbReference>
<evidence type="ECO:0000256" key="1">
    <source>
        <dbReference type="SAM" id="Phobius"/>
    </source>
</evidence>
<protein>
    <submittedName>
        <fullName evidence="2">FeoB-associated Cys-rich membrane protein</fullName>
    </submittedName>
</protein>
<accession>A0ABS1BHL8</accession>
<dbReference type="EMBL" id="JAEHFY010000005">
    <property type="protein sequence ID" value="MBK0382266.1"/>
    <property type="molecule type" value="Genomic_DNA"/>
</dbReference>
<proteinExistence type="predicted"/>
<keyword evidence="1" id="KW-1133">Transmembrane helix</keyword>
<gene>
    <name evidence="2" type="ORF">I5M32_04770</name>
</gene>
<sequence length="52" mass="5567">MDIQTIIVFLLFVAAAFYIGKLIYNGLKSKNGCANGCGKCGVDLSNINPDKN</sequence>